<dbReference type="InterPro" id="IPR001357">
    <property type="entry name" value="BRCT_dom"/>
</dbReference>
<comment type="caution">
    <text evidence="11">The sequence shown here is derived from an EMBL/GenBank/DDBJ whole genome shotgun (WGS) entry which is preliminary data.</text>
</comment>
<dbReference type="GO" id="GO:0000049">
    <property type="term" value="F:tRNA binding"/>
    <property type="evidence" value="ECO:0007669"/>
    <property type="project" value="InterPro"/>
</dbReference>
<dbReference type="InterPro" id="IPR020103">
    <property type="entry name" value="PsdUridine_synth_cat_dom_sf"/>
</dbReference>
<dbReference type="PANTHER" id="PTHR21568:SF0">
    <property type="entry name" value="TRNA PSEUDOURIDINE SYNTHASE PUS10"/>
    <property type="match status" value="1"/>
</dbReference>
<name>A0A520KXT2_9EURY</name>
<protein>
    <recommendedName>
        <fullName evidence="8">tRNA pseudouridine synthase Pus10</fullName>
        <ecNumber evidence="8">5.4.99.25</ecNumber>
    </recommendedName>
    <alternativeName>
        <fullName evidence="8">tRNA pseudouridine 54/55 synthase</fullName>
        <shortName evidence="8">Psi54/55 synthase</shortName>
    </alternativeName>
</protein>
<evidence type="ECO:0000313" key="12">
    <source>
        <dbReference type="Proteomes" id="UP000320766"/>
    </source>
</evidence>
<gene>
    <name evidence="8" type="primary">pus10</name>
    <name evidence="11" type="ORF">EF807_02505</name>
</gene>
<evidence type="ECO:0000313" key="11">
    <source>
        <dbReference type="EMBL" id="RZN71185.1"/>
    </source>
</evidence>
<feature type="domain" description="THUMP" evidence="10">
    <location>
        <begin position="35"/>
        <end position="175"/>
    </location>
</feature>
<dbReference type="InterPro" id="IPR039894">
    <property type="entry name" value="Pus10-like"/>
</dbReference>
<evidence type="ECO:0000256" key="3">
    <source>
        <dbReference type="ARBA" id="ARBA00022694"/>
    </source>
</evidence>
<dbReference type="InterPro" id="IPR005912">
    <property type="entry name" value="Pus10"/>
</dbReference>
<dbReference type="GO" id="GO:0031119">
    <property type="term" value="P:tRNA pseudouridine synthesis"/>
    <property type="evidence" value="ECO:0007669"/>
    <property type="project" value="UniProtKB-UniRule"/>
</dbReference>
<dbReference type="AlphaFoldDB" id="A0A520KXT2"/>
<feature type="active site" description="Nucleophile" evidence="8">
    <location>
        <position position="231"/>
    </location>
</feature>
<evidence type="ECO:0000256" key="1">
    <source>
        <dbReference type="ARBA" id="ARBA00000385"/>
    </source>
</evidence>
<comment type="catalytic activity">
    <reaction evidence="1 8">
        <text>uridine(55) in tRNA = pseudouridine(55) in tRNA</text>
        <dbReference type="Rhea" id="RHEA:42532"/>
        <dbReference type="Rhea" id="RHEA-COMP:10101"/>
        <dbReference type="Rhea" id="RHEA-COMP:10102"/>
        <dbReference type="ChEBI" id="CHEBI:65314"/>
        <dbReference type="ChEBI" id="CHEBI:65315"/>
        <dbReference type="EC" id="5.4.99.25"/>
    </reaction>
</comment>
<dbReference type="Gene3D" id="3.30.70.3190">
    <property type="match status" value="1"/>
</dbReference>
<dbReference type="GO" id="GO:0160148">
    <property type="term" value="F:tRNA pseudouridine(55) synthase activity"/>
    <property type="evidence" value="ECO:0007669"/>
    <property type="project" value="UniProtKB-EC"/>
</dbReference>
<dbReference type="HAMAP" id="MF_01893">
    <property type="entry name" value="Pus10_arch"/>
    <property type="match status" value="1"/>
</dbReference>
<dbReference type="FunFam" id="3.30.70.3190:FF:000001">
    <property type="entry name" value="tRNA pseudouridine synthase Pus10"/>
    <property type="match status" value="1"/>
</dbReference>
<feature type="binding site" evidence="8">
    <location>
        <position position="369"/>
    </location>
    <ligand>
        <name>substrate</name>
    </ligand>
</feature>
<evidence type="ECO:0000259" key="10">
    <source>
        <dbReference type="PROSITE" id="PS51165"/>
    </source>
</evidence>
<evidence type="ECO:0000259" key="9">
    <source>
        <dbReference type="PROSITE" id="PS50172"/>
    </source>
</evidence>
<dbReference type="NCBIfam" id="TIGR01213">
    <property type="entry name" value="pseudo_Pus10arc"/>
    <property type="match status" value="1"/>
</dbReference>
<dbReference type="PANTHER" id="PTHR21568">
    <property type="entry name" value="TRNA PSEUDOURIDINE SYNTHASE PUS10"/>
    <property type="match status" value="1"/>
</dbReference>
<dbReference type="EMBL" id="RXIL01000045">
    <property type="protein sequence ID" value="RZN71185.1"/>
    <property type="molecule type" value="Genomic_DNA"/>
</dbReference>
<keyword evidence="5 8" id="KW-0413">Isomerase</keyword>
<dbReference type="InterPro" id="IPR055174">
    <property type="entry name" value="Pus10_THUMP_arc"/>
</dbReference>
<feature type="domain" description="BRCT" evidence="9">
    <location>
        <begin position="85"/>
        <end position="104"/>
    </location>
</feature>
<evidence type="ECO:0000256" key="7">
    <source>
        <dbReference type="ARBA" id="ARBA00058132"/>
    </source>
</evidence>
<dbReference type="Pfam" id="PF21238">
    <property type="entry name" value="Pus10_C"/>
    <property type="match status" value="1"/>
</dbReference>
<comment type="catalytic activity">
    <reaction evidence="6 8">
        <text>uridine(54) in tRNA = pseudouridine(54) in tRNA</text>
        <dbReference type="Rhea" id="RHEA:57876"/>
        <dbReference type="Rhea" id="RHEA-COMP:10193"/>
        <dbReference type="Rhea" id="RHEA-COMP:14141"/>
        <dbReference type="ChEBI" id="CHEBI:65314"/>
        <dbReference type="ChEBI" id="CHEBI:65315"/>
    </reaction>
</comment>
<dbReference type="Pfam" id="PF22023">
    <property type="entry name" value="Pus10_THUMP_arc"/>
    <property type="match status" value="1"/>
</dbReference>
<dbReference type="InterPro" id="IPR048741">
    <property type="entry name" value="Pus10-like_C"/>
</dbReference>
<evidence type="ECO:0000256" key="5">
    <source>
        <dbReference type="ARBA" id="ARBA00023235"/>
    </source>
</evidence>
<dbReference type="PROSITE" id="PS51165">
    <property type="entry name" value="THUMP"/>
    <property type="match status" value="1"/>
</dbReference>
<dbReference type="Gene3D" id="3.30.70.2510">
    <property type="match status" value="1"/>
</dbReference>
<dbReference type="PROSITE" id="PS50172">
    <property type="entry name" value="BRCT"/>
    <property type="match status" value="1"/>
</dbReference>
<reference evidence="11 12" key="1">
    <citation type="journal article" date="2019" name="Nat. Microbiol.">
        <title>Wide diversity of methane and short-chain alkane metabolisms in uncultured archaea.</title>
        <authorList>
            <person name="Borrel G."/>
            <person name="Adam P.S."/>
            <person name="McKay L.J."/>
            <person name="Chen L.X."/>
            <person name="Sierra-Garcia I.N."/>
            <person name="Sieber C.M."/>
            <person name="Letourneur Q."/>
            <person name="Ghozlane A."/>
            <person name="Andersen G.L."/>
            <person name="Li W.J."/>
            <person name="Hallam S.J."/>
            <person name="Muyzer G."/>
            <person name="de Oliveira V.M."/>
            <person name="Inskeep W.P."/>
            <person name="Banfield J.F."/>
            <person name="Gribaldo S."/>
        </authorList>
    </citation>
    <scope>NUCLEOTIDE SEQUENCE [LARGE SCALE GENOMIC DNA]</scope>
    <source>
        <strain evidence="11">NM1b</strain>
    </source>
</reference>
<dbReference type="InterPro" id="IPR004114">
    <property type="entry name" value="THUMP_dom"/>
</dbReference>
<dbReference type="EC" id="5.4.99.25" evidence="8"/>
<evidence type="ECO:0000256" key="6">
    <source>
        <dbReference type="ARBA" id="ARBA00050950"/>
    </source>
</evidence>
<keyword evidence="3 8" id="KW-0819">tRNA processing</keyword>
<proteinExistence type="inferred from homology"/>
<comment type="similarity">
    <text evidence="2 8">Belongs to the pseudouridine synthase Pus10 family.</text>
</comment>
<accession>A0A520KXT2</accession>
<evidence type="ECO:0000256" key="4">
    <source>
        <dbReference type="ARBA" id="ARBA00022884"/>
    </source>
</evidence>
<keyword evidence="4 8" id="KW-0694">RNA-binding</keyword>
<organism evidence="11 12">
    <name type="scientific">Candidatus Methanolliviera hydrocarbonicum</name>
    <dbReference type="NCBI Taxonomy" id="2491085"/>
    <lineage>
        <taxon>Archaea</taxon>
        <taxon>Methanobacteriati</taxon>
        <taxon>Methanobacteriota</taxon>
        <taxon>Candidatus Methanoliparia</taxon>
        <taxon>Candidatus Methanoliparales</taxon>
        <taxon>Candidatus Methanollivieraceae</taxon>
        <taxon>Candidatus Methanolliviera</taxon>
    </lineage>
</organism>
<sequence length="406" mass="46914">MDERGLERILKIARKIFEGGAVCDRCIGRQFSTLCSGMGNLARGRSIRNFLLLCREEDKDAFNEMHLDYDEVCWVCGGFFDEIDEWVERCVERSQLYEYDTFLVGTHLSGLLSETEEYLWERVGASYAESIKADINREVGKKLSGLTGKEVDFSRPDITFILDIPSDEVKLGIRPVFVYGRYKKYERGIPQTRCGYTGNIYNESVEEIIAKPMLHAFKGKGEKFHGAGREDIDARMMGNGRPFIMEIIDPQRRRVDLKKIEEEIEINRGKTVEVDELRFTDKREVGSLKSLRADKTYKCEVEFEEEVKEEEIRDALKHIKGGKINQRTPTRVLHRRADLVREREIYDVELVAYKKKRAALRIDCECGTYIKELITGDFGRTRPNLSDLLGVKSSVKELDVIRFGRV</sequence>
<comment type="function">
    <text evidence="7 8">Responsible for synthesis of pseudouridine from uracil-54 and uracil-55 in the psi GC loop of transfer RNAs.</text>
</comment>
<evidence type="ECO:0000256" key="2">
    <source>
        <dbReference type="ARBA" id="ARBA00009652"/>
    </source>
</evidence>
<dbReference type="Proteomes" id="UP000320766">
    <property type="component" value="Unassembled WGS sequence"/>
</dbReference>
<feature type="binding site" evidence="8">
    <location>
        <position position="297"/>
    </location>
    <ligand>
        <name>substrate</name>
    </ligand>
</feature>
<dbReference type="SMART" id="SM00981">
    <property type="entry name" value="THUMP"/>
    <property type="match status" value="1"/>
</dbReference>
<dbReference type="SUPFAM" id="SSF55120">
    <property type="entry name" value="Pseudouridine synthase"/>
    <property type="match status" value="1"/>
</dbReference>
<dbReference type="FunFam" id="3.30.70.2510:FF:000001">
    <property type="entry name" value="tRNA pseudouridine synthase Pus10"/>
    <property type="match status" value="1"/>
</dbReference>
<evidence type="ECO:0000256" key="8">
    <source>
        <dbReference type="HAMAP-Rule" id="MF_01893"/>
    </source>
</evidence>